<dbReference type="InterPro" id="IPR013879">
    <property type="entry name" value="DUF1761"/>
</dbReference>
<gene>
    <name evidence="2" type="ORF">FHQ07_09870</name>
</gene>
<dbReference type="Proteomes" id="UP000308149">
    <property type="component" value="Chromosome"/>
</dbReference>
<feature type="transmembrane region" description="Helical" evidence="1">
    <location>
        <begin position="12"/>
        <end position="32"/>
    </location>
</feature>
<evidence type="ECO:0000313" key="3">
    <source>
        <dbReference type="Proteomes" id="UP000308149"/>
    </source>
</evidence>
<organism evidence="2 3">
    <name type="scientific">Thermomonas aquatica</name>
    <dbReference type="NCBI Taxonomy" id="2202149"/>
    <lineage>
        <taxon>Bacteria</taxon>
        <taxon>Pseudomonadati</taxon>
        <taxon>Pseudomonadota</taxon>
        <taxon>Gammaproteobacteria</taxon>
        <taxon>Lysobacterales</taxon>
        <taxon>Lysobacteraceae</taxon>
        <taxon>Thermomonas</taxon>
    </lineage>
</organism>
<evidence type="ECO:0000313" key="2">
    <source>
        <dbReference type="EMBL" id="QDA57587.1"/>
    </source>
</evidence>
<name>A0A5B7ZS00_9GAMM</name>
<feature type="transmembrane region" description="Helical" evidence="1">
    <location>
        <begin position="80"/>
        <end position="105"/>
    </location>
</feature>
<keyword evidence="1" id="KW-0472">Membrane</keyword>
<dbReference type="RefSeq" id="WP_139716638.1">
    <property type="nucleotide sequence ID" value="NZ_CP040871.1"/>
</dbReference>
<sequence length="135" mass="14490">MGPNFVDINWLAVLAAAVSAFLLGGIWYGPLFKHAWCREAGIDPEAKPKSHPATVFGTAFAAALVAAAAFAVILRPDPPLFIALHAGFLTGLAYVAMSFGINYAFAGRSLKLWLIDGGYHTLQFTLYGLILGLWH</sequence>
<keyword evidence="1" id="KW-1133">Transmembrane helix</keyword>
<reference evidence="2 3" key="1">
    <citation type="submission" date="2019-06" db="EMBL/GenBank/DDBJ databases">
        <title>Thermomonas aquatica sp. nov., isolated from an industrial wastewater treatment plant.</title>
        <authorList>
            <person name="Jeon J.H."/>
            <person name="Park D.-S."/>
        </authorList>
    </citation>
    <scope>NUCLEOTIDE SEQUENCE [LARGE SCALE GENOMIC DNA]</scope>
    <source>
        <strain evidence="2 3">SY21</strain>
    </source>
</reference>
<proteinExistence type="predicted"/>
<accession>A0A5B7ZS00</accession>
<evidence type="ECO:0000256" key="1">
    <source>
        <dbReference type="SAM" id="Phobius"/>
    </source>
</evidence>
<dbReference type="EMBL" id="CP040871">
    <property type="protein sequence ID" value="QDA57587.1"/>
    <property type="molecule type" value="Genomic_DNA"/>
</dbReference>
<dbReference type="AlphaFoldDB" id="A0A5B7ZS00"/>
<feature type="transmembrane region" description="Helical" evidence="1">
    <location>
        <begin position="53"/>
        <end position="74"/>
    </location>
</feature>
<protein>
    <submittedName>
        <fullName evidence="2">DUF1761 domain-containing protein</fullName>
    </submittedName>
</protein>
<dbReference type="Pfam" id="PF08570">
    <property type="entry name" value="DUF1761"/>
    <property type="match status" value="1"/>
</dbReference>
<feature type="transmembrane region" description="Helical" evidence="1">
    <location>
        <begin position="112"/>
        <end position="134"/>
    </location>
</feature>
<dbReference type="KEGG" id="thes:FHQ07_09870"/>
<keyword evidence="3" id="KW-1185">Reference proteome</keyword>
<keyword evidence="1" id="KW-0812">Transmembrane</keyword>
<dbReference type="OrthoDB" id="333057at2"/>